<evidence type="ECO:0000256" key="4">
    <source>
        <dbReference type="ARBA" id="ARBA00022989"/>
    </source>
</evidence>
<dbReference type="Proteomes" id="UP000235672">
    <property type="component" value="Unassembled WGS sequence"/>
</dbReference>
<evidence type="ECO:0000313" key="9">
    <source>
        <dbReference type="Proteomes" id="UP000235672"/>
    </source>
</evidence>
<dbReference type="GO" id="GO:0008195">
    <property type="term" value="F:phosphatidate phosphatase activity"/>
    <property type="evidence" value="ECO:0007669"/>
    <property type="project" value="TreeGrafter"/>
</dbReference>
<dbReference type="PANTHER" id="PTHR10165:SF154">
    <property type="entry name" value="PAP2 DOMAIN PROTEIN (AFU_ORTHOLOGUE AFUA_1G09730)"/>
    <property type="match status" value="1"/>
</dbReference>
<sequence>MAPQRLLISNVINWLVIIATITISLLLSTVNPDMHTFCVLDMSLSYPSRSAKFSLPLFITLSIIFPLLTIISVSLFQPGRPTQHHPTPPQGRIQKLKTLNASLLGLGVSLATSTVILTGVKNLTGKPRPNFLSICDPDLENTERYTVGGFGVEVSRLWVMVDVEVCRQIDKGALRDGFRSFPSGFATIAFAGLWYLSLFLCHWFGVGTTPLSSPRDIQHATNVDATHEDNEPLLSSVLEPGAKMSRSADKEPTLFPVYLLLLPYIPLGLAIFIAGTRYFDFKNHGFDVLAGAVIGSVTAWLGFRMYHPSLWG</sequence>
<evidence type="ECO:0000256" key="3">
    <source>
        <dbReference type="ARBA" id="ARBA00022692"/>
    </source>
</evidence>
<feature type="domain" description="Phosphatidic acid phosphatase type 2/haloperoxidase" evidence="7">
    <location>
        <begin position="103"/>
        <end position="307"/>
    </location>
</feature>
<feature type="transmembrane region" description="Helical" evidence="6">
    <location>
        <begin position="254"/>
        <end position="274"/>
    </location>
</feature>
<dbReference type="GO" id="GO:0016020">
    <property type="term" value="C:membrane"/>
    <property type="evidence" value="ECO:0007669"/>
    <property type="project" value="UniProtKB-SubCell"/>
</dbReference>
<organism evidence="8 9">
    <name type="scientific">Hyaloscypha hepaticicola</name>
    <dbReference type="NCBI Taxonomy" id="2082293"/>
    <lineage>
        <taxon>Eukaryota</taxon>
        <taxon>Fungi</taxon>
        <taxon>Dikarya</taxon>
        <taxon>Ascomycota</taxon>
        <taxon>Pezizomycotina</taxon>
        <taxon>Leotiomycetes</taxon>
        <taxon>Helotiales</taxon>
        <taxon>Hyaloscyphaceae</taxon>
        <taxon>Hyaloscypha</taxon>
    </lineage>
</organism>
<evidence type="ECO:0000256" key="5">
    <source>
        <dbReference type="ARBA" id="ARBA00023136"/>
    </source>
</evidence>
<feature type="transmembrane region" description="Helical" evidence="6">
    <location>
        <begin position="99"/>
        <end position="120"/>
    </location>
</feature>
<evidence type="ECO:0000256" key="2">
    <source>
        <dbReference type="ARBA" id="ARBA00008816"/>
    </source>
</evidence>
<protein>
    <submittedName>
        <fullName evidence="8">PAP2-domain-containing protein</fullName>
    </submittedName>
</protein>
<keyword evidence="3 6" id="KW-0812">Transmembrane</keyword>
<dbReference type="InterPro" id="IPR036938">
    <property type="entry name" value="PAP2/HPO_sf"/>
</dbReference>
<feature type="transmembrane region" description="Helical" evidence="6">
    <location>
        <begin position="185"/>
        <end position="205"/>
    </location>
</feature>
<keyword evidence="5 6" id="KW-0472">Membrane</keyword>
<dbReference type="STRING" id="1745343.A0A2J6Q1L5"/>
<evidence type="ECO:0000259" key="7">
    <source>
        <dbReference type="Pfam" id="PF01569"/>
    </source>
</evidence>
<dbReference type="Pfam" id="PF01569">
    <property type="entry name" value="PAP2"/>
    <property type="match status" value="1"/>
</dbReference>
<evidence type="ECO:0000256" key="6">
    <source>
        <dbReference type="SAM" id="Phobius"/>
    </source>
</evidence>
<dbReference type="InterPro" id="IPR000326">
    <property type="entry name" value="PAP2/HPO"/>
</dbReference>
<feature type="transmembrane region" description="Helical" evidence="6">
    <location>
        <begin position="286"/>
        <end position="306"/>
    </location>
</feature>
<dbReference type="SUPFAM" id="SSF48317">
    <property type="entry name" value="Acid phosphatase/Vanadium-dependent haloperoxidase"/>
    <property type="match status" value="1"/>
</dbReference>
<name>A0A2J6Q1L5_9HELO</name>
<dbReference type="PANTHER" id="PTHR10165">
    <property type="entry name" value="LIPID PHOSPHATE PHOSPHATASE"/>
    <property type="match status" value="1"/>
</dbReference>
<proteinExistence type="inferred from homology"/>
<evidence type="ECO:0000313" key="8">
    <source>
        <dbReference type="EMBL" id="PMD20106.1"/>
    </source>
</evidence>
<keyword evidence="4 6" id="KW-1133">Transmembrane helix</keyword>
<keyword evidence="9" id="KW-1185">Reference proteome</keyword>
<dbReference type="OrthoDB" id="8907274at2759"/>
<dbReference type="GO" id="GO:0046839">
    <property type="term" value="P:phospholipid dephosphorylation"/>
    <property type="evidence" value="ECO:0007669"/>
    <property type="project" value="TreeGrafter"/>
</dbReference>
<dbReference type="EMBL" id="KZ613486">
    <property type="protein sequence ID" value="PMD20106.1"/>
    <property type="molecule type" value="Genomic_DNA"/>
</dbReference>
<accession>A0A2J6Q1L5</accession>
<dbReference type="AlphaFoldDB" id="A0A2J6Q1L5"/>
<dbReference type="InterPro" id="IPR043216">
    <property type="entry name" value="PAP-like"/>
</dbReference>
<feature type="transmembrane region" description="Helical" evidence="6">
    <location>
        <begin position="12"/>
        <end position="32"/>
    </location>
</feature>
<comment type="similarity">
    <text evidence="2">Belongs to the PA-phosphatase related phosphoesterase family.</text>
</comment>
<reference evidence="8 9" key="1">
    <citation type="submission" date="2016-05" db="EMBL/GenBank/DDBJ databases">
        <title>A degradative enzymes factory behind the ericoid mycorrhizal symbiosis.</title>
        <authorList>
            <consortium name="DOE Joint Genome Institute"/>
            <person name="Martino E."/>
            <person name="Morin E."/>
            <person name="Grelet G."/>
            <person name="Kuo A."/>
            <person name="Kohler A."/>
            <person name="Daghino S."/>
            <person name="Barry K."/>
            <person name="Choi C."/>
            <person name="Cichocki N."/>
            <person name="Clum A."/>
            <person name="Copeland A."/>
            <person name="Hainaut M."/>
            <person name="Haridas S."/>
            <person name="Labutti K."/>
            <person name="Lindquist E."/>
            <person name="Lipzen A."/>
            <person name="Khouja H.-R."/>
            <person name="Murat C."/>
            <person name="Ohm R."/>
            <person name="Olson A."/>
            <person name="Spatafora J."/>
            <person name="Veneault-Fourrey C."/>
            <person name="Henrissat B."/>
            <person name="Grigoriev I."/>
            <person name="Martin F."/>
            <person name="Perotto S."/>
        </authorList>
    </citation>
    <scope>NUCLEOTIDE SEQUENCE [LARGE SCALE GENOMIC DNA]</scope>
    <source>
        <strain evidence="8 9">UAMH 7357</strain>
    </source>
</reference>
<dbReference type="GO" id="GO:0006644">
    <property type="term" value="P:phospholipid metabolic process"/>
    <property type="evidence" value="ECO:0007669"/>
    <property type="project" value="InterPro"/>
</dbReference>
<gene>
    <name evidence="8" type="ORF">NA56DRAFT_627898</name>
</gene>
<dbReference type="Gene3D" id="1.20.144.10">
    <property type="entry name" value="Phosphatidic acid phosphatase type 2/haloperoxidase"/>
    <property type="match status" value="1"/>
</dbReference>
<comment type="subcellular location">
    <subcellularLocation>
        <location evidence="1">Membrane</location>
        <topology evidence="1">Multi-pass membrane protein</topology>
    </subcellularLocation>
</comment>
<feature type="transmembrane region" description="Helical" evidence="6">
    <location>
        <begin position="53"/>
        <end position="79"/>
    </location>
</feature>
<evidence type="ECO:0000256" key="1">
    <source>
        <dbReference type="ARBA" id="ARBA00004141"/>
    </source>
</evidence>